<gene>
    <name evidence="6" type="ORF">U0042_03320</name>
</gene>
<dbReference type="InterPro" id="IPR006076">
    <property type="entry name" value="FAD-dep_OxRdtase"/>
</dbReference>
<reference evidence="6 7" key="1">
    <citation type="submission" date="2023-12" db="EMBL/GenBank/DDBJ databases">
        <title>Genome sequencing and assembly of bacterial species from a model synthetic community.</title>
        <authorList>
            <person name="Hogle S.L."/>
        </authorList>
    </citation>
    <scope>NUCLEOTIDE SEQUENCE [LARGE SCALE GENOMIC DNA]</scope>
    <source>
        <strain evidence="6 7">HAMBI 2494</strain>
    </source>
</reference>
<dbReference type="RefSeq" id="WP_114809854.1">
    <property type="nucleotide sequence ID" value="NZ_CP139965.1"/>
</dbReference>
<keyword evidence="4 6" id="KW-0560">Oxidoreductase</keyword>
<evidence type="ECO:0000313" key="6">
    <source>
        <dbReference type="EMBL" id="WQD78753.1"/>
    </source>
</evidence>
<dbReference type="InterPro" id="IPR036188">
    <property type="entry name" value="FAD/NAD-bd_sf"/>
</dbReference>
<accession>A0ABZ0WN88</accession>
<dbReference type="PANTHER" id="PTHR10961">
    <property type="entry name" value="PEROXISOMAL SARCOSINE OXIDASE"/>
    <property type="match status" value="1"/>
</dbReference>
<dbReference type="EC" id="1.-.-.-" evidence="6"/>
<dbReference type="Gene3D" id="3.50.50.60">
    <property type="entry name" value="FAD/NAD(P)-binding domain"/>
    <property type="match status" value="1"/>
</dbReference>
<dbReference type="Pfam" id="PF01266">
    <property type="entry name" value="DAO"/>
    <property type="match status" value="1"/>
</dbReference>
<proteinExistence type="predicted"/>
<evidence type="ECO:0000256" key="2">
    <source>
        <dbReference type="ARBA" id="ARBA00022630"/>
    </source>
</evidence>
<sequence>MQVTVLGAGITGLTSAWALTKAGHSVTLVEQGSIPNRLGASGDQHRMIRRAYGSVDGYARNINEAFDAWDALWNDLGVSHYARRGVLGISQHTGDDAELFRTGLDRVGFRYEALSANEAASLYPFLDASTFRHAWLDHEGGALLCEGIARDLAAWLTQRGVEIRTQTRALSVDPAHASVQLEDGSTLKADRLVVAAGGWVTRLFPSLARTLTTWRNVVVYVQPPADLEHAWREAPAIVDIGGSSGGYVLPPVGTLGLKFGASSRKTAHADADTNREPLPDEGQAVRSLFSPPLARIDEYAITNVRTCVYTFTADTRFFAEQIGRALVVSACSGHAYKFGAAIGKRVARAVGSGDTASLLRWLRAE</sequence>
<feature type="domain" description="FAD dependent oxidoreductase" evidence="5">
    <location>
        <begin position="3"/>
        <end position="348"/>
    </location>
</feature>
<name>A0ABZ0WN88_9BURK</name>
<keyword evidence="7" id="KW-1185">Reference proteome</keyword>
<dbReference type="Proteomes" id="UP001325479">
    <property type="component" value="Chromosome"/>
</dbReference>
<evidence type="ECO:0000259" key="5">
    <source>
        <dbReference type="Pfam" id="PF01266"/>
    </source>
</evidence>
<dbReference type="GO" id="GO:0016491">
    <property type="term" value="F:oxidoreductase activity"/>
    <property type="evidence" value="ECO:0007669"/>
    <property type="project" value="UniProtKB-KW"/>
</dbReference>
<evidence type="ECO:0000256" key="1">
    <source>
        <dbReference type="ARBA" id="ARBA00001974"/>
    </source>
</evidence>
<dbReference type="PANTHER" id="PTHR10961:SF46">
    <property type="entry name" value="PEROXISOMAL SARCOSINE OXIDASE"/>
    <property type="match status" value="1"/>
</dbReference>
<dbReference type="InterPro" id="IPR045170">
    <property type="entry name" value="MTOX"/>
</dbReference>
<comment type="cofactor">
    <cofactor evidence="1">
        <name>FAD</name>
        <dbReference type="ChEBI" id="CHEBI:57692"/>
    </cofactor>
</comment>
<keyword evidence="2" id="KW-0285">Flavoprotein</keyword>
<evidence type="ECO:0000256" key="3">
    <source>
        <dbReference type="ARBA" id="ARBA00022827"/>
    </source>
</evidence>
<organism evidence="6 7">
    <name type="scientific">Paraburkholderia kururiensis</name>
    <dbReference type="NCBI Taxonomy" id="984307"/>
    <lineage>
        <taxon>Bacteria</taxon>
        <taxon>Pseudomonadati</taxon>
        <taxon>Pseudomonadota</taxon>
        <taxon>Betaproteobacteria</taxon>
        <taxon>Burkholderiales</taxon>
        <taxon>Burkholderiaceae</taxon>
        <taxon>Paraburkholderia</taxon>
    </lineage>
</organism>
<evidence type="ECO:0000256" key="4">
    <source>
        <dbReference type="ARBA" id="ARBA00023002"/>
    </source>
</evidence>
<evidence type="ECO:0000313" key="7">
    <source>
        <dbReference type="Proteomes" id="UP001325479"/>
    </source>
</evidence>
<dbReference type="SUPFAM" id="SSF51905">
    <property type="entry name" value="FAD/NAD(P)-binding domain"/>
    <property type="match status" value="1"/>
</dbReference>
<keyword evidence="3" id="KW-0274">FAD</keyword>
<protein>
    <submittedName>
        <fullName evidence="6">FAD-binding oxidoreductase</fullName>
        <ecNumber evidence="6">1.-.-.-</ecNumber>
    </submittedName>
</protein>
<dbReference type="EMBL" id="CP139965">
    <property type="protein sequence ID" value="WQD78753.1"/>
    <property type="molecule type" value="Genomic_DNA"/>
</dbReference>
<dbReference type="Gene3D" id="3.30.9.10">
    <property type="entry name" value="D-Amino Acid Oxidase, subunit A, domain 2"/>
    <property type="match status" value="1"/>
</dbReference>